<accession>A0A074YDX1</accession>
<dbReference type="EMBL" id="KL584771">
    <property type="protein sequence ID" value="KEQ92292.1"/>
    <property type="molecule type" value="Genomic_DNA"/>
</dbReference>
<dbReference type="RefSeq" id="XP_013340812.1">
    <property type="nucleotide sequence ID" value="XM_013485358.1"/>
</dbReference>
<reference evidence="2 3" key="1">
    <citation type="journal article" date="2014" name="BMC Genomics">
        <title>Genome sequencing of four Aureobasidium pullulans varieties: biotechnological potential, stress tolerance, and description of new species.</title>
        <authorList>
            <person name="Gostin Ar C."/>
            <person name="Ohm R.A."/>
            <person name="Kogej T."/>
            <person name="Sonjak S."/>
            <person name="Turk M."/>
            <person name="Zajc J."/>
            <person name="Zalar P."/>
            <person name="Grube M."/>
            <person name="Sun H."/>
            <person name="Han J."/>
            <person name="Sharma A."/>
            <person name="Chiniquy J."/>
            <person name="Ngan C.Y."/>
            <person name="Lipzen A."/>
            <person name="Barry K."/>
            <person name="Grigoriev I.V."/>
            <person name="Gunde-Cimerman N."/>
        </authorList>
    </citation>
    <scope>NUCLEOTIDE SEQUENCE [LARGE SCALE GENOMIC DNA]</scope>
    <source>
        <strain evidence="2 3">EXF-2481</strain>
    </source>
</reference>
<dbReference type="Proteomes" id="UP000030641">
    <property type="component" value="Unassembled WGS sequence"/>
</dbReference>
<proteinExistence type="predicted"/>
<feature type="compositionally biased region" description="Low complexity" evidence="1">
    <location>
        <begin position="1"/>
        <end position="22"/>
    </location>
</feature>
<dbReference type="AlphaFoldDB" id="A0A074YDX1"/>
<keyword evidence="3" id="KW-1185">Reference proteome</keyword>
<sequence length="70" mass="7096">MSAIASSTAAVSQTSASSASTSGRIRTRIHLPSSLSLHLLGVFPAGVLSGRGIGFGAFRDDAPLLTSPQR</sequence>
<gene>
    <name evidence="2" type="ORF">AUEXF2481DRAFT_43072</name>
</gene>
<dbReference type="HOGENOM" id="CLU_2757381_0_0_1"/>
<evidence type="ECO:0000313" key="3">
    <source>
        <dbReference type="Proteomes" id="UP000030641"/>
    </source>
</evidence>
<feature type="region of interest" description="Disordered" evidence="1">
    <location>
        <begin position="1"/>
        <end position="23"/>
    </location>
</feature>
<feature type="non-terminal residue" evidence="2">
    <location>
        <position position="1"/>
    </location>
</feature>
<protein>
    <submittedName>
        <fullName evidence="2">Uncharacterized protein</fullName>
    </submittedName>
</protein>
<evidence type="ECO:0000256" key="1">
    <source>
        <dbReference type="SAM" id="MobiDB-lite"/>
    </source>
</evidence>
<dbReference type="InParanoid" id="A0A074YDX1"/>
<organism evidence="2 3">
    <name type="scientific">Aureobasidium subglaciale (strain EXF-2481)</name>
    <name type="common">Aureobasidium pullulans var. subglaciale</name>
    <dbReference type="NCBI Taxonomy" id="1043005"/>
    <lineage>
        <taxon>Eukaryota</taxon>
        <taxon>Fungi</taxon>
        <taxon>Dikarya</taxon>
        <taxon>Ascomycota</taxon>
        <taxon>Pezizomycotina</taxon>
        <taxon>Dothideomycetes</taxon>
        <taxon>Dothideomycetidae</taxon>
        <taxon>Dothideales</taxon>
        <taxon>Saccotheciaceae</taxon>
        <taxon>Aureobasidium</taxon>
    </lineage>
</organism>
<name>A0A074YDX1_AURSE</name>
<dbReference type="GeneID" id="25367314"/>
<evidence type="ECO:0000313" key="2">
    <source>
        <dbReference type="EMBL" id="KEQ92292.1"/>
    </source>
</evidence>